<sequence>MIEFEILKEVTLAINQDREKKKAEKIKEWKARANNVSEYICSLPISHSQRNQLVDKITDLLDVALDWKALEAVINESNAIMKIFDEDSEDNGEKLS</sequence>
<dbReference type="Proteomes" id="UP000070483">
    <property type="component" value="Unassembled WGS sequence"/>
</dbReference>
<dbReference type="STRING" id="157687.HMPREF3180_00142"/>
<name>A0A134AR05_9FUSO</name>
<dbReference type="EMBL" id="LSDD01000006">
    <property type="protein sequence ID" value="KXB70105.1"/>
    <property type="molecule type" value="Genomic_DNA"/>
</dbReference>
<evidence type="ECO:0000313" key="1">
    <source>
        <dbReference type="EMBL" id="KXB70105.1"/>
    </source>
</evidence>
<gene>
    <name evidence="1" type="ORF">HMPREF3180_00142</name>
</gene>
<comment type="caution">
    <text evidence="1">The sequence shown here is derived from an EMBL/GenBank/DDBJ whole genome shotgun (WGS) entry which is preliminary data.</text>
</comment>
<dbReference type="PATRIC" id="fig|157687.3.peg.144"/>
<dbReference type="AlphaFoldDB" id="A0A134AR05"/>
<organism evidence="1 2">
    <name type="scientific">Leptotrichia wadei</name>
    <dbReference type="NCBI Taxonomy" id="157687"/>
    <lineage>
        <taxon>Bacteria</taxon>
        <taxon>Fusobacteriati</taxon>
        <taxon>Fusobacteriota</taxon>
        <taxon>Fusobacteriia</taxon>
        <taxon>Fusobacteriales</taxon>
        <taxon>Leptotrichiaceae</taxon>
        <taxon>Leptotrichia</taxon>
    </lineage>
</organism>
<evidence type="ECO:0000313" key="2">
    <source>
        <dbReference type="Proteomes" id="UP000070483"/>
    </source>
</evidence>
<proteinExistence type="predicted"/>
<accession>A0A134AR05</accession>
<keyword evidence="2" id="KW-1185">Reference proteome</keyword>
<reference evidence="2" key="1">
    <citation type="submission" date="2016-01" db="EMBL/GenBank/DDBJ databases">
        <authorList>
            <person name="Mitreva M."/>
            <person name="Pepin K.H."/>
            <person name="Mihindukulasuriya K.A."/>
            <person name="Fulton R."/>
            <person name="Fronick C."/>
            <person name="O'Laughlin M."/>
            <person name="Miner T."/>
            <person name="Herter B."/>
            <person name="Rosa B.A."/>
            <person name="Cordes M."/>
            <person name="Tomlinson C."/>
            <person name="Wollam A."/>
            <person name="Palsikar V.B."/>
            <person name="Mardis E.R."/>
            <person name="Wilson R.K."/>
        </authorList>
    </citation>
    <scope>NUCLEOTIDE SEQUENCE [LARGE SCALE GENOMIC DNA]</scope>
    <source>
        <strain evidence="2">KA00185</strain>
    </source>
</reference>
<dbReference type="RefSeq" id="WP_060917232.1">
    <property type="nucleotide sequence ID" value="NZ_KQ960000.1"/>
</dbReference>
<protein>
    <submittedName>
        <fullName evidence="1">Uncharacterized protein</fullName>
    </submittedName>
</protein>